<evidence type="ECO:0000313" key="4">
    <source>
        <dbReference type="EMBL" id="MBB6503044.1"/>
    </source>
</evidence>
<dbReference type="Proteomes" id="UP000521017">
    <property type="component" value="Unassembled WGS sequence"/>
</dbReference>
<protein>
    <submittedName>
        <fullName evidence="4">Ribosomal protein S18 acetylase RimI-like enzyme</fullName>
    </submittedName>
</protein>
<dbReference type="PANTHER" id="PTHR43420:SF44">
    <property type="entry name" value="ACETYLTRANSFERASE YPEA"/>
    <property type="match status" value="1"/>
</dbReference>
<evidence type="ECO:0000256" key="1">
    <source>
        <dbReference type="ARBA" id="ARBA00022679"/>
    </source>
</evidence>
<keyword evidence="4" id="KW-0689">Ribosomal protein</keyword>
<dbReference type="Gene3D" id="3.40.630.30">
    <property type="match status" value="1"/>
</dbReference>
<dbReference type="Pfam" id="PF00583">
    <property type="entry name" value="Acetyltransf_1"/>
    <property type="match status" value="1"/>
</dbReference>
<organism evidence="4 5">
    <name type="scientific">Pedobacter cryoconitis</name>
    <dbReference type="NCBI Taxonomy" id="188932"/>
    <lineage>
        <taxon>Bacteria</taxon>
        <taxon>Pseudomonadati</taxon>
        <taxon>Bacteroidota</taxon>
        <taxon>Sphingobacteriia</taxon>
        <taxon>Sphingobacteriales</taxon>
        <taxon>Sphingobacteriaceae</taxon>
        <taxon>Pedobacter</taxon>
    </lineage>
</organism>
<dbReference type="SUPFAM" id="SSF55729">
    <property type="entry name" value="Acyl-CoA N-acyltransferases (Nat)"/>
    <property type="match status" value="1"/>
</dbReference>
<reference evidence="4 5" key="1">
    <citation type="submission" date="2020-08" db="EMBL/GenBank/DDBJ databases">
        <title>Genomic Encyclopedia of Type Strains, Phase IV (KMG-V): Genome sequencing to study the core and pangenomes of soil and plant-associated prokaryotes.</title>
        <authorList>
            <person name="Whitman W."/>
        </authorList>
    </citation>
    <scope>NUCLEOTIDE SEQUENCE [LARGE SCALE GENOMIC DNA]</scope>
    <source>
        <strain evidence="4 5">M2T3</strain>
    </source>
</reference>
<dbReference type="InterPro" id="IPR000182">
    <property type="entry name" value="GNAT_dom"/>
</dbReference>
<keyword evidence="2" id="KW-0012">Acyltransferase</keyword>
<proteinExistence type="predicted"/>
<dbReference type="CDD" id="cd04301">
    <property type="entry name" value="NAT_SF"/>
    <property type="match status" value="1"/>
</dbReference>
<accession>A0A7X0MLA2</accession>
<comment type="caution">
    <text evidence="4">The sequence shown here is derived from an EMBL/GenBank/DDBJ whole genome shotgun (WGS) entry which is preliminary data.</text>
</comment>
<dbReference type="GO" id="GO:0005840">
    <property type="term" value="C:ribosome"/>
    <property type="evidence" value="ECO:0007669"/>
    <property type="project" value="UniProtKB-KW"/>
</dbReference>
<sequence length="167" mass="18966">MNKQKDSINLPGFRMSRKLDTPIISPIWPEGISLVNFTENNALQAYQLLQLPDQDTADDKTTFIDWWTALISDGEYDPSLCFLIYDEIGLVGFAQCWTSAFIKDLAIHPRRRRQGLGALLLTHVFSVFQKRQANAVDLKVLKSNSGAIQLYTSSGMQIVEDLHTYRN</sequence>
<dbReference type="GO" id="GO:0016747">
    <property type="term" value="F:acyltransferase activity, transferring groups other than amino-acyl groups"/>
    <property type="evidence" value="ECO:0007669"/>
    <property type="project" value="InterPro"/>
</dbReference>
<name>A0A7X0MLA2_9SPHI</name>
<dbReference type="PANTHER" id="PTHR43420">
    <property type="entry name" value="ACETYLTRANSFERASE"/>
    <property type="match status" value="1"/>
</dbReference>
<keyword evidence="4" id="KW-0687">Ribonucleoprotein</keyword>
<dbReference type="InterPro" id="IPR050680">
    <property type="entry name" value="YpeA/RimI_acetyltransf"/>
</dbReference>
<dbReference type="InterPro" id="IPR016181">
    <property type="entry name" value="Acyl_CoA_acyltransferase"/>
</dbReference>
<dbReference type="PROSITE" id="PS51186">
    <property type="entry name" value="GNAT"/>
    <property type="match status" value="1"/>
</dbReference>
<dbReference type="EMBL" id="JACHCC010000026">
    <property type="protein sequence ID" value="MBB6503044.1"/>
    <property type="molecule type" value="Genomic_DNA"/>
</dbReference>
<dbReference type="RefSeq" id="WP_221451027.1">
    <property type="nucleotide sequence ID" value="NZ_JACHCC010000026.1"/>
</dbReference>
<dbReference type="AlphaFoldDB" id="A0A7X0MLA2"/>
<evidence type="ECO:0000313" key="5">
    <source>
        <dbReference type="Proteomes" id="UP000521017"/>
    </source>
</evidence>
<feature type="domain" description="N-acetyltransferase" evidence="3">
    <location>
        <begin position="32"/>
        <end position="167"/>
    </location>
</feature>
<evidence type="ECO:0000259" key="3">
    <source>
        <dbReference type="PROSITE" id="PS51186"/>
    </source>
</evidence>
<gene>
    <name evidence="4" type="ORF">HDF25_005234</name>
</gene>
<keyword evidence="1" id="KW-0808">Transferase</keyword>
<evidence type="ECO:0000256" key="2">
    <source>
        <dbReference type="ARBA" id="ARBA00023315"/>
    </source>
</evidence>